<feature type="transmembrane region" description="Helical" evidence="6">
    <location>
        <begin position="44"/>
        <end position="64"/>
    </location>
</feature>
<dbReference type="EMBL" id="DXEW01000005">
    <property type="protein sequence ID" value="HIX49982.1"/>
    <property type="molecule type" value="Genomic_DNA"/>
</dbReference>
<keyword evidence="5 6" id="KW-0472">Membrane</keyword>
<reference evidence="9" key="1">
    <citation type="journal article" date="2021" name="PeerJ">
        <title>Extensive microbial diversity within the chicken gut microbiome revealed by metagenomics and culture.</title>
        <authorList>
            <person name="Gilroy R."/>
            <person name="Ravi A."/>
            <person name="Getino M."/>
            <person name="Pursley I."/>
            <person name="Horton D.L."/>
            <person name="Alikhan N.F."/>
            <person name="Baker D."/>
            <person name="Gharbi K."/>
            <person name="Hall N."/>
            <person name="Watson M."/>
            <person name="Adriaenssens E.M."/>
            <person name="Foster-Nyarko E."/>
            <person name="Jarju S."/>
            <person name="Secka A."/>
            <person name="Antonio M."/>
            <person name="Oren A."/>
            <person name="Chaudhuri R.R."/>
            <person name="La Ragione R."/>
            <person name="Hildebrand F."/>
            <person name="Pallen M.J."/>
        </authorList>
    </citation>
    <scope>NUCLEOTIDE SEQUENCE</scope>
    <source>
        <strain evidence="9">2189</strain>
    </source>
</reference>
<sequence length="367" mass="40201">MQKPKEGLLPVLLFILSSLATVFLTVFCMSRFRSGFLYEHAATITSAAVGIELIYIAAALVFLLRRCKTVFKFMLTGLVLAALLLLILLVLQLTGLWERIDSVEGLRELIASTGAWGPIVFILLQALQVFLLPLPGVLTVGAGVLMFGEWQCCIYSYIGILAGSIVAFGIGRVVGYRAAAWLVGRETLDSWLQKVKGKDKSILTVMFILPIFPDDLLCFVSGLSTMSWKFFIVMQLIARAISVAMTSFSLGGKIIPYNTWWGILLWALIAAAIIAVFIVIYKKGEKIERWFFGLFRAKKKGGVELREGPAAEQSGTNLNKDPAAEQSGDPSKAPAADRKNGDTKMKEPPAQCPAKDAKEKEGGKTER</sequence>
<feature type="transmembrane region" description="Helical" evidence="6">
    <location>
        <begin position="73"/>
        <end position="95"/>
    </location>
</feature>
<protein>
    <recommendedName>
        <fullName evidence="6">TVP38/TMEM64 family membrane protein</fullName>
    </recommendedName>
</protein>
<reference evidence="9" key="2">
    <citation type="submission" date="2021-04" db="EMBL/GenBank/DDBJ databases">
        <authorList>
            <person name="Gilroy R."/>
        </authorList>
    </citation>
    <scope>NUCLEOTIDE SEQUENCE</scope>
    <source>
        <strain evidence="9">2189</strain>
    </source>
</reference>
<dbReference type="Pfam" id="PF09335">
    <property type="entry name" value="VTT_dom"/>
    <property type="match status" value="1"/>
</dbReference>
<feature type="domain" description="VTT" evidence="8">
    <location>
        <begin position="134"/>
        <end position="248"/>
    </location>
</feature>
<evidence type="ECO:0000313" key="9">
    <source>
        <dbReference type="EMBL" id="HIX49982.1"/>
    </source>
</evidence>
<feature type="region of interest" description="Disordered" evidence="7">
    <location>
        <begin position="306"/>
        <end position="367"/>
    </location>
</feature>
<organism evidence="9 10">
    <name type="scientific">Candidatus Borkfalkia faecavium</name>
    <dbReference type="NCBI Taxonomy" id="2838508"/>
    <lineage>
        <taxon>Bacteria</taxon>
        <taxon>Bacillati</taxon>
        <taxon>Bacillota</taxon>
        <taxon>Clostridia</taxon>
        <taxon>Christensenellales</taxon>
        <taxon>Christensenellaceae</taxon>
        <taxon>Candidatus Borkfalkia</taxon>
    </lineage>
</organism>
<evidence type="ECO:0000259" key="8">
    <source>
        <dbReference type="Pfam" id="PF09335"/>
    </source>
</evidence>
<feature type="transmembrane region" description="Helical" evidence="6">
    <location>
        <begin position="230"/>
        <end position="248"/>
    </location>
</feature>
<comment type="caution">
    <text evidence="6">Lacks conserved residue(s) required for the propagation of feature annotation.</text>
</comment>
<feature type="compositionally biased region" description="Basic and acidic residues" evidence="7">
    <location>
        <begin position="355"/>
        <end position="367"/>
    </location>
</feature>
<feature type="compositionally biased region" description="Basic and acidic residues" evidence="7">
    <location>
        <begin position="335"/>
        <end position="347"/>
    </location>
</feature>
<keyword evidence="2 6" id="KW-1003">Cell membrane</keyword>
<name>A0A9D1W183_9FIRM</name>
<proteinExistence type="inferred from homology"/>
<feature type="transmembrane region" description="Helical" evidence="6">
    <location>
        <begin position="260"/>
        <end position="281"/>
    </location>
</feature>
<comment type="subcellular location">
    <subcellularLocation>
        <location evidence="1 6">Cell membrane</location>
        <topology evidence="1 6">Multi-pass membrane protein</topology>
    </subcellularLocation>
</comment>
<comment type="similarity">
    <text evidence="6">Belongs to the TVP38/TMEM64 family.</text>
</comment>
<keyword evidence="3 6" id="KW-0812">Transmembrane</keyword>
<accession>A0A9D1W183</accession>
<feature type="transmembrane region" description="Helical" evidence="6">
    <location>
        <begin position="154"/>
        <end position="182"/>
    </location>
</feature>
<dbReference type="AlphaFoldDB" id="A0A9D1W183"/>
<evidence type="ECO:0000313" key="10">
    <source>
        <dbReference type="Proteomes" id="UP000886847"/>
    </source>
</evidence>
<evidence type="ECO:0000256" key="7">
    <source>
        <dbReference type="SAM" id="MobiDB-lite"/>
    </source>
</evidence>
<dbReference type="InterPro" id="IPR015414">
    <property type="entry name" value="TMEM64"/>
</dbReference>
<evidence type="ECO:0000256" key="1">
    <source>
        <dbReference type="ARBA" id="ARBA00004651"/>
    </source>
</evidence>
<evidence type="ECO:0000256" key="6">
    <source>
        <dbReference type="RuleBase" id="RU366058"/>
    </source>
</evidence>
<dbReference type="PANTHER" id="PTHR12677">
    <property type="entry name" value="GOLGI APPARATUS MEMBRANE PROTEIN TVP38-RELATED"/>
    <property type="match status" value="1"/>
</dbReference>
<dbReference type="PANTHER" id="PTHR12677:SF59">
    <property type="entry name" value="GOLGI APPARATUS MEMBRANE PROTEIN TVP38-RELATED"/>
    <property type="match status" value="1"/>
</dbReference>
<dbReference type="InterPro" id="IPR032816">
    <property type="entry name" value="VTT_dom"/>
</dbReference>
<evidence type="ECO:0000256" key="5">
    <source>
        <dbReference type="ARBA" id="ARBA00023136"/>
    </source>
</evidence>
<feature type="transmembrane region" description="Helical" evidence="6">
    <location>
        <begin position="202"/>
        <end position="223"/>
    </location>
</feature>
<feature type="transmembrane region" description="Helical" evidence="6">
    <location>
        <begin position="115"/>
        <end position="147"/>
    </location>
</feature>
<evidence type="ECO:0000256" key="4">
    <source>
        <dbReference type="ARBA" id="ARBA00022989"/>
    </source>
</evidence>
<evidence type="ECO:0000256" key="3">
    <source>
        <dbReference type="ARBA" id="ARBA00022692"/>
    </source>
</evidence>
<dbReference type="GO" id="GO:0005886">
    <property type="term" value="C:plasma membrane"/>
    <property type="evidence" value="ECO:0007669"/>
    <property type="project" value="UniProtKB-SubCell"/>
</dbReference>
<keyword evidence="4 6" id="KW-1133">Transmembrane helix</keyword>
<dbReference type="Proteomes" id="UP000886847">
    <property type="component" value="Unassembled WGS sequence"/>
</dbReference>
<feature type="transmembrane region" description="Helical" evidence="6">
    <location>
        <begin position="7"/>
        <end position="32"/>
    </location>
</feature>
<comment type="caution">
    <text evidence="9">The sequence shown here is derived from an EMBL/GenBank/DDBJ whole genome shotgun (WGS) entry which is preliminary data.</text>
</comment>
<gene>
    <name evidence="9" type="ORF">H9851_01710</name>
</gene>
<evidence type="ECO:0000256" key="2">
    <source>
        <dbReference type="ARBA" id="ARBA00022475"/>
    </source>
</evidence>